<dbReference type="GO" id="GO:0000302">
    <property type="term" value="P:response to reactive oxygen species"/>
    <property type="evidence" value="ECO:0007669"/>
    <property type="project" value="TreeGrafter"/>
</dbReference>
<dbReference type="Gene3D" id="1.10.520.10">
    <property type="match status" value="1"/>
</dbReference>
<dbReference type="GO" id="GO:0046872">
    <property type="term" value="F:metal ion binding"/>
    <property type="evidence" value="ECO:0007669"/>
    <property type="project" value="UniProtKB-UniRule"/>
</dbReference>
<dbReference type="Gene3D" id="1.10.420.10">
    <property type="entry name" value="Peroxidase, domain 2"/>
    <property type="match status" value="1"/>
</dbReference>
<dbReference type="Proteomes" id="UP000469559">
    <property type="component" value="Unassembled WGS sequence"/>
</dbReference>
<keyword evidence="1 5" id="KW-0575">Peroxidase</keyword>
<evidence type="ECO:0000256" key="5">
    <source>
        <dbReference type="RuleBase" id="RU363051"/>
    </source>
</evidence>
<evidence type="ECO:0000313" key="7">
    <source>
        <dbReference type="EMBL" id="TVY18591.1"/>
    </source>
</evidence>
<dbReference type="AlphaFoldDB" id="A0A8T9BGT3"/>
<keyword evidence="2" id="KW-0349">Heme</keyword>
<evidence type="ECO:0000256" key="3">
    <source>
        <dbReference type="ARBA" id="ARBA00023002"/>
    </source>
</evidence>
<keyword evidence="2" id="KW-0408">Iron</keyword>
<dbReference type="OrthoDB" id="5985073at2759"/>
<dbReference type="GO" id="GO:0004601">
    <property type="term" value="F:peroxidase activity"/>
    <property type="evidence" value="ECO:0007669"/>
    <property type="project" value="UniProtKB-KW"/>
</dbReference>
<keyword evidence="3 5" id="KW-0560">Oxidoreductase</keyword>
<dbReference type="InterPro" id="IPR002016">
    <property type="entry name" value="Haem_peroxidase"/>
</dbReference>
<comment type="caution">
    <text evidence="7">The sequence shown here is derived from an EMBL/GenBank/DDBJ whole genome shotgun (WGS) entry which is preliminary data.</text>
</comment>
<feature type="signal peptide" evidence="5">
    <location>
        <begin position="1"/>
        <end position="22"/>
    </location>
</feature>
<dbReference type="InterPro" id="IPR044831">
    <property type="entry name" value="Ccp1-like"/>
</dbReference>
<feature type="domain" description="Plant heme peroxidase family profile" evidence="6">
    <location>
        <begin position="130"/>
        <end position="318"/>
    </location>
</feature>
<evidence type="ECO:0000259" key="6">
    <source>
        <dbReference type="PROSITE" id="PS50873"/>
    </source>
</evidence>
<sequence>MIPSIRPLGLLPLLMFSTGSFSQLNGIDIRDKMEEMEHILVDNNGANSDGFVNAVSPCSSYVGRNGPDSGEQSSAQWVRFVFHDSVTANLAAGTGGIDASLGFESDRNENLGLFVNDTLRFMAATVSAYLSMADNIALGLVASLAECGGTTTGVPLRVGRIDAEEAGPAGVPEPTTDLETTLAQFAAAGFNKSETIALTACGHSLGRMHYSNFPDIGNYTFLNKILQSKSDSSVSLVKWLMLLQSIDGGVGFDATPAIFDNNVVTEYLGGTGQQGGLLVTAGNVSDRSDFRLYVSDNNATMQSLSVEATFQSQCNSLFERMINTVPSAVTLSDPVVPMTWKGVDLGLDISSAGAVSIAGFIRNLYYSVAPPSVVYYDTTTSDNVTSAVQVTAAASAYGTSIFGYTIYYGFNSTIASPGTNSLNFEGISYPVNDEIFILPTQSTSSQSSFVLKAAALTSLTQGLGSMTGVLYVPERQQGSASPKITNTTVEMTAYATAGNYTLFVSGSVPVSSGPGSRGVVAKVLLGDAASRTVKSDLFQQE</sequence>
<name>A0A8T9BGT3_9HELO</name>
<comment type="similarity">
    <text evidence="4">Belongs to the peroxidase family.</text>
</comment>
<dbReference type="PANTHER" id="PTHR31356">
    <property type="entry name" value="THYLAKOID LUMENAL 29 KDA PROTEIN, CHLOROPLASTIC-RELATED"/>
    <property type="match status" value="1"/>
</dbReference>
<dbReference type="PANTHER" id="PTHR31356:SF53">
    <property type="entry name" value="HEME PEROXIDASE"/>
    <property type="match status" value="1"/>
</dbReference>
<accession>A0A8T9BGT3</accession>
<evidence type="ECO:0000256" key="2">
    <source>
        <dbReference type="ARBA" id="ARBA00022617"/>
    </source>
</evidence>
<evidence type="ECO:0000256" key="4">
    <source>
        <dbReference type="RuleBase" id="RU004241"/>
    </source>
</evidence>
<organism evidence="7 8">
    <name type="scientific">Lachnellula arida</name>
    <dbReference type="NCBI Taxonomy" id="1316785"/>
    <lineage>
        <taxon>Eukaryota</taxon>
        <taxon>Fungi</taxon>
        <taxon>Dikarya</taxon>
        <taxon>Ascomycota</taxon>
        <taxon>Pezizomycotina</taxon>
        <taxon>Leotiomycetes</taxon>
        <taxon>Helotiales</taxon>
        <taxon>Lachnaceae</taxon>
        <taxon>Lachnellula</taxon>
    </lineage>
</organism>
<evidence type="ECO:0000256" key="1">
    <source>
        <dbReference type="ARBA" id="ARBA00022559"/>
    </source>
</evidence>
<feature type="chain" id="PRO_5035959279" description="Peroxidase" evidence="5">
    <location>
        <begin position="23"/>
        <end position="541"/>
    </location>
</feature>
<gene>
    <name evidence="7" type="ORF">LARI1_G002737</name>
</gene>
<dbReference type="InterPro" id="IPR010255">
    <property type="entry name" value="Haem_peroxidase_sf"/>
</dbReference>
<keyword evidence="2" id="KW-0479">Metal-binding</keyword>
<protein>
    <recommendedName>
        <fullName evidence="5">Peroxidase</fullName>
        <ecNumber evidence="5">1.11.1.-</ecNumber>
    </recommendedName>
</protein>
<keyword evidence="5" id="KW-0732">Signal</keyword>
<reference evidence="7 8" key="1">
    <citation type="submission" date="2018-05" db="EMBL/GenBank/DDBJ databases">
        <title>Whole genome sequencing for identification of molecular markers to develop diagnostic detection tools for the regulated plant pathogen Lachnellula willkommii.</title>
        <authorList>
            <person name="Giroux E."/>
            <person name="Bilodeau G."/>
        </authorList>
    </citation>
    <scope>NUCLEOTIDE SEQUENCE [LARGE SCALE GENOMIC DNA]</scope>
    <source>
        <strain evidence="7 8">CBS 203.66</strain>
    </source>
</reference>
<dbReference type="GO" id="GO:0020037">
    <property type="term" value="F:heme binding"/>
    <property type="evidence" value="ECO:0007669"/>
    <property type="project" value="UniProtKB-UniRule"/>
</dbReference>
<proteinExistence type="inferred from homology"/>
<dbReference type="PROSITE" id="PS50873">
    <property type="entry name" value="PEROXIDASE_4"/>
    <property type="match status" value="1"/>
</dbReference>
<dbReference type="SUPFAM" id="SSF48113">
    <property type="entry name" value="Heme-dependent peroxidases"/>
    <property type="match status" value="1"/>
</dbReference>
<dbReference type="GO" id="GO:0034599">
    <property type="term" value="P:cellular response to oxidative stress"/>
    <property type="evidence" value="ECO:0007669"/>
    <property type="project" value="InterPro"/>
</dbReference>
<evidence type="ECO:0000313" key="8">
    <source>
        <dbReference type="Proteomes" id="UP000469559"/>
    </source>
</evidence>
<dbReference type="Pfam" id="PF00141">
    <property type="entry name" value="peroxidase"/>
    <property type="match status" value="1"/>
</dbReference>
<dbReference type="GO" id="GO:0042744">
    <property type="term" value="P:hydrogen peroxide catabolic process"/>
    <property type="evidence" value="ECO:0007669"/>
    <property type="project" value="TreeGrafter"/>
</dbReference>
<dbReference type="EMBL" id="QGMF01000161">
    <property type="protein sequence ID" value="TVY18591.1"/>
    <property type="molecule type" value="Genomic_DNA"/>
</dbReference>
<keyword evidence="8" id="KW-1185">Reference proteome</keyword>
<dbReference type="EC" id="1.11.1.-" evidence="5"/>